<evidence type="ECO:0000256" key="1">
    <source>
        <dbReference type="SAM" id="Phobius"/>
    </source>
</evidence>
<feature type="transmembrane region" description="Helical" evidence="1">
    <location>
        <begin position="168"/>
        <end position="187"/>
    </location>
</feature>
<feature type="transmembrane region" description="Helical" evidence="1">
    <location>
        <begin position="26"/>
        <end position="48"/>
    </location>
</feature>
<feature type="transmembrane region" description="Helical" evidence="1">
    <location>
        <begin position="138"/>
        <end position="156"/>
    </location>
</feature>
<keyword evidence="1" id="KW-1133">Transmembrane helix</keyword>
<organism evidence="2 3">
    <name type="scientific">Brevibacillus choshinensis</name>
    <dbReference type="NCBI Taxonomy" id="54911"/>
    <lineage>
        <taxon>Bacteria</taxon>
        <taxon>Bacillati</taxon>
        <taxon>Bacillota</taxon>
        <taxon>Bacilli</taxon>
        <taxon>Bacillales</taxon>
        <taxon>Paenibacillaceae</taxon>
        <taxon>Brevibacillus</taxon>
    </lineage>
</organism>
<feature type="transmembrane region" description="Helical" evidence="1">
    <location>
        <begin position="54"/>
        <end position="72"/>
    </location>
</feature>
<reference evidence="2 3" key="1">
    <citation type="submission" date="2015-09" db="EMBL/GenBank/DDBJ databases">
        <title>Genome sequencing project for genomic taxonomy and phylogenomics of Bacillus-like bacteria.</title>
        <authorList>
            <person name="Liu B."/>
            <person name="Wang J."/>
            <person name="Zhu Y."/>
            <person name="Liu G."/>
            <person name="Chen Q."/>
            <person name="Chen Z."/>
            <person name="Lan J."/>
            <person name="Che J."/>
            <person name="Ge C."/>
            <person name="Shi H."/>
            <person name="Pan Z."/>
            <person name="Liu X."/>
        </authorList>
    </citation>
    <scope>NUCLEOTIDE SEQUENCE [LARGE SCALE GENOMIC DNA]</scope>
    <source>
        <strain evidence="2 3">DSM 8552</strain>
    </source>
</reference>
<proteinExistence type="predicted"/>
<keyword evidence="3" id="KW-1185">Reference proteome</keyword>
<gene>
    <name evidence="2" type="ORF">AN963_13475</name>
</gene>
<sequence length="379" mass="43754">MKMDVDALFRERLQRFSAELVRYGQYMANGGVLMVAVFLCGLLAYYYPSLVQTIPAWFPVPYVLAFVLAFFVTRSPHRTFLLEADLLFLTPAETQMARYFQKAQIYNFVVQSMGVFLVLLLFLPLYQGTIGIGGAQVWLYWGVPFVLKGWNVYSSWIVMRLPDKKQDAAYTLARFGFTYFVLAWMLSKGGFLAYQQVPYGAILWMALLIWFHFRMQQIPKKHAYQWYRLLEMENGLRARFYQIANQFRDVPSLQQRVKPRKWIVWAANLIPYRTSNAGRILFLKSFLRSSDLAGMYMRLIVISSFLIAILPGPLAKAAVILLFLFMAASQLKGIGSQARHRSRSSLLPINEQQQKSAAIWVRRVLLLSQVVVNVLFALL</sequence>
<feature type="transmembrane region" description="Helical" evidence="1">
    <location>
        <begin position="193"/>
        <end position="213"/>
    </location>
</feature>
<dbReference type="InterPro" id="IPR010288">
    <property type="entry name" value="EcsB_ABC"/>
</dbReference>
<protein>
    <submittedName>
        <fullName evidence="2">ABC transporter permease</fullName>
    </submittedName>
</protein>
<name>A0ABR5N5V4_BRECH</name>
<evidence type="ECO:0000313" key="3">
    <source>
        <dbReference type="Proteomes" id="UP000051063"/>
    </source>
</evidence>
<keyword evidence="1" id="KW-0472">Membrane</keyword>
<comment type="caution">
    <text evidence="2">The sequence shown here is derived from an EMBL/GenBank/DDBJ whole genome shotgun (WGS) entry which is preliminary data.</text>
</comment>
<feature type="transmembrane region" description="Helical" evidence="1">
    <location>
        <begin position="105"/>
        <end position="126"/>
    </location>
</feature>
<dbReference type="EMBL" id="LJJB01000010">
    <property type="protein sequence ID" value="KQL46013.1"/>
    <property type="molecule type" value="Genomic_DNA"/>
</dbReference>
<accession>A0ABR5N5V4</accession>
<dbReference type="Pfam" id="PF05975">
    <property type="entry name" value="EcsB"/>
    <property type="match status" value="1"/>
</dbReference>
<dbReference type="Proteomes" id="UP000051063">
    <property type="component" value="Unassembled WGS sequence"/>
</dbReference>
<dbReference type="PIRSF" id="PIRSF037259">
    <property type="entry name" value="EcsB_ABC"/>
    <property type="match status" value="1"/>
</dbReference>
<dbReference type="RefSeq" id="WP_055745086.1">
    <property type="nucleotide sequence ID" value="NZ_LJJB01000010.1"/>
</dbReference>
<evidence type="ECO:0000313" key="2">
    <source>
        <dbReference type="EMBL" id="KQL46013.1"/>
    </source>
</evidence>
<keyword evidence="1" id="KW-0812">Transmembrane</keyword>